<reference evidence="1" key="1">
    <citation type="submission" date="2020-04" db="EMBL/GenBank/DDBJ databases">
        <authorList>
            <person name="Chiriac C."/>
            <person name="Salcher M."/>
            <person name="Ghai R."/>
            <person name="Kavagutti S V."/>
        </authorList>
    </citation>
    <scope>NUCLEOTIDE SEQUENCE</scope>
</reference>
<name>A0A6J5MC11_9CAUD</name>
<evidence type="ECO:0000313" key="1">
    <source>
        <dbReference type="EMBL" id="CAB4141279.1"/>
    </source>
</evidence>
<proteinExistence type="predicted"/>
<accession>A0A6J5MC11</accession>
<gene>
    <name evidence="1" type="ORF">UFOVP410_118</name>
</gene>
<dbReference type="EMBL" id="LR796388">
    <property type="protein sequence ID" value="CAB4141279.1"/>
    <property type="molecule type" value="Genomic_DNA"/>
</dbReference>
<sequence length="77" mass="9242">MCKDINSLEKKLLLAKKQKKIYDVILNQNHIAYKVIFNHKHNWKIRFAVLNHIQTKYKNVLVSLNTENDLLIRHAKF</sequence>
<protein>
    <submittedName>
        <fullName evidence="1">Uncharacterized protein</fullName>
    </submittedName>
</protein>
<organism evidence="1">
    <name type="scientific">uncultured Caudovirales phage</name>
    <dbReference type="NCBI Taxonomy" id="2100421"/>
    <lineage>
        <taxon>Viruses</taxon>
        <taxon>Duplodnaviria</taxon>
        <taxon>Heunggongvirae</taxon>
        <taxon>Uroviricota</taxon>
        <taxon>Caudoviricetes</taxon>
        <taxon>Peduoviridae</taxon>
        <taxon>Maltschvirus</taxon>
        <taxon>Maltschvirus maltsch</taxon>
    </lineage>
</organism>